<sequence length="169" mass="19074">MLQVQSRAPVISVTAIGGKCGPPPPVENGDILASPKPIYFPSETVTYQCQNFYTMEGSPEVTCQSGHWSEPPTCRGIIVLLWYSSFSRNKIFSEDGNTVEFVCRRGYKPHPNIRSLRVNCVEGKFDCPICIPVCIFSENYFNSPILTFLPFVYICIPIYLYLCIEKKIT</sequence>
<keyword evidence="1 4" id="KW-0768">Sushi</keyword>
<keyword evidence="2" id="KW-0732">Signal</keyword>
<dbReference type="PANTHER" id="PTHR45785:SF7">
    <property type="entry name" value="COMPLEMENT FACTOR H"/>
    <property type="match status" value="1"/>
</dbReference>
<organism evidence="7 8">
    <name type="scientific">Laticauda laticaudata</name>
    <name type="common">Blue-ringed sea krait</name>
    <name type="synonym">Blue-lipped sea krait</name>
    <dbReference type="NCBI Taxonomy" id="8630"/>
    <lineage>
        <taxon>Eukaryota</taxon>
        <taxon>Metazoa</taxon>
        <taxon>Chordata</taxon>
        <taxon>Craniata</taxon>
        <taxon>Vertebrata</taxon>
        <taxon>Euteleostomi</taxon>
        <taxon>Lepidosauria</taxon>
        <taxon>Squamata</taxon>
        <taxon>Bifurcata</taxon>
        <taxon>Unidentata</taxon>
        <taxon>Episquamata</taxon>
        <taxon>Toxicofera</taxon>
        <taxon>Serpentes</taxon>
        <taxon>Colubroidea</taxon>
        <taxon>Elapidae</taxon>
        <taxon>Laticaudinae</taxon>
        <taxon>Laticauda</taxon>
    </lineage>
</organism>
<keyword evidence="5" id="KW-0472">Membrane</keyword>
<accession>A0A8C5WRF1</accession>
<dbReference type="GeneTree" id="ENSGT00940000154386"/>
<dbReference type="GO" id="GO:0001851">
    <property type="term" value="F:complement component C3b binding"/>
    <property type="evidence" value="ECO:0007669"/>
    <property type="project" value="TreeGrafter"/>
</dbReference>
<dbReference type="Ensembl" id="ENSLLTT00000008548.1">
    <property type="protein sequence ID" value="ENSLLTP00000008241.1"/>
    <property type="gene ID" value="ENSLLTG00000006255.1"/>
</dbReference>
<reference evidence="7" key="2">
    <citation type="submission" date="2025-09" db="UniProtKB">
        <authorList>
            <consortium name="Ensembl"/>
        </authorList>
    </citation>
    <scope>IDENTIFICATION</scope>
</reference>
<reference evidence="7" key="1">
    <citation type="submission" date="2025-08" db="UniProtKB">
        <authorList>
            <consortium name="Ensembl"/>
        </authorList>
    </citation>
    <scope>IDENTIFICATION</scope>
</reference>
<dbReference type="Gene3D" id="2.10.70.10">
    <property type="entry name" value="Complement Module, domain 1"/>
    <property type="match status" value="2"/>
</dbReference>
<dbReference type="SMART" id="SM00032">
    <property type="entry name" value="CCP"/>
    <property type="match status" value="1"/>
</dbReference>
<proteinExistence type="predicted"/>
<evidence type="ECO:0000259" key="6">
    <source>
        <dbReference type="PROSITE" id="PS50923"/>
    </source>
</evidence>
<dbReference type="AlphaFoldDB" id="A0A8C5WRF1"/>
<name>A0A8C5WRF1_LATLA</name>
<dbReference type="FunFam" id="2.10.70.10:FF:000026">
    <property type="entry name" value="Complement inhibitory factor H"/>
    <property type="match status" value="1"/>
</dbReference>
<dbReference type="GO" id="GO:0005615">
    <property type="term" value="C:extracellular space"/>
    <property type="evidence" value="ECO:0007669"/>
    <property type="project" value="TreeGrafter"/>
</dbReference>
<keyword evidence="5" id="KW-1133">Transmembrane helix</keyword>
<evidence type="ECO:0000256" key="3">
    <source>
        <dbReference type="ARBA" id="ARBA00023157"/>
    </source>
</evidence>
<dbReference type="GO" id="GO:0006956">
    <property type="term" value="P:complement activation"/>
    <property type="evidence" value="ECO:0007669"/>
    <property type="project" value="TreeGrafter"/>
</dbReference>
<evidence type="ECO:0000256" key="1">
    <source>
        <dbReference type="ARBA" id="ARBA00022659"/>
    </source>
</evidence>
<keyword evidence="3 4" id="KW-1015">Disulfide bond</keyword>
<keyword evidence="5" id="KW-0812">Transmembrane</keyword>
<evidence type="ECO:0000313" key="8">
    <source>
        <dbReference type="Proteomes" id="UP000694406"/>
    </source>
</evidence>
<dbReference type="PROSITE" id="PS50923">
    <property type="entry name" value="SUSHI"/>
    <property type="match status" value="1"/>
</dbReference>
<feature type="disulfide bond" evidence="4">
    <location>
        <begin position="20"/>
        <end position="63"/>
    </location>
</feature>
<dbReference type="InterPro" id="IPR035976">
    <property type="entry name" value="Sushi/SCR/CCP_sf"/>
</dbReference>
<protein>
    <recommendedName>
        <fullName evidence="6">Sushi domain-containing protein</fullName>
    </recommendedName>
</protein>
<evidence type="ECO:0000256" key="4">
    <source>
        <dbReference type="PROSITE-ProRule" id="PRU00302"/>
    </source>
</evidence>
<dbReference type="InterPro" id="IPR051503">
    <property type="entry name" value="ComplSys_Reg/VirEntry_Med"/>
</dbReference>
<dbReference type="Pfam" id="PF00084">
    <property type="entry name" value="Sushi"/>
    <property type="match status" value="1"/>
</dbReference>
<evidence type="ECO:0000256" key="2">
    <source>
        <dbReference type="ARBA" id="ARBA00022729"/>
    </source>
</evidence>
<dbReference type="SUPFAM" id="SSF57535">
    <property type="entry name" value="Complement control module/SCR domain"/>
    <property type="match status" value="2"/>
</dbReference>
<feature type="domain" description="Sushi" evidence="6">
    <location>
        <begin position="18"/>
        <end position="76"/>
    </location>
</feature>
<evidence type="ECO:0000313" key="7">
    <source>
        <dbReference type="Ensembl" id="ENSLLTP00000008241.1"/>
    </source>
</evidence>
<feature type="transmembrane region" description="Helical" evidence="5">
    <location>
        <begin position="145"/>
        <end position="164"/>
    </location>
</feature>
<evidence type="ECO:0000256" key="5">
    <source>
        <dbReference type="SAM" id="Phobius"/>
    </source>
</evidence>
<dbReference type="CDD" id="cd00033">
    <property type="entry name" value="CCP"/>
    <property type="match status" value="1"/>
</dbReference>
<dbReference type="Proteomes" id="UP000694406">
    <property type="component" value="Unplaced"/>
</dbReference>
<dbReference type="PANTHER" id="PTHR45785">
    <property type="entry name" value="COMPLEMENT FACTOR H-RELATED"/>
    <property type="match status" value="1"/>
</dbReference>
<comment type="caution">
    <text evidence="4">Lacks conserved residue(s) required for the propagation of feature annotation.</text>
</comment>
<keyword evidence="8" id="KW-1185">Reference proteome</keyword>
<dbReference type="InterPro" id="IPR000436">
    <property type="entry name" value="Sushi_SCR_CCP_dom"/>
</dbReference>